<gene>
    <name evidence="1" type="ORF">EA795_20465</name>
</gene>
<protein>
    <submittedName>
        <fullName evidence="1">Uncharacterized protein</fullName>
    </submittedName>
</protein>
<sequence length="127" mass="14523">MLGFHGLAPRFHWSHEVDQTIVFDAWDHQWQRDDKGARIRYPLRTNGAHYNLAESKQNPRAGHSRWQCHVDMVIGGQRTPRAIVPVANDPNAKPNRGAKGWRPLVIDGHIEVEDGQIWFCVDGETPL</sequence>
<comment type="caution">
    <text evidence="1">The sequence shown here is derived from an EMBL/GenBank/DDBJ whole genome shotgun (WGS) entry which is preliminary data.</text>
</comment>
<keyword evidence="2" id="KW-1185">Reference proteome</keyword>
<evidence type="ECO:0000313" key="1">
    <source>
        <dbReference type="EMBL" id="RMH96320.1"/>
    </source>
</evidence>
<accession>A0ABX9UTQ0</accession>
<proteinExistence type="predicted"/>
<reference evidence="1 2" key="1">
    <citation type="submission" date="2018-10" db="EMBL/GenBank/DDBJ databases">
        <title>Pseudomonas sp. GL14 genome.</title>
        <authorList>
            <person name="Peng J."/>
            <person name="Liu Z.-P."/>
        </authorList>
    </citation>
    <scope>NUCLEOTIDE SEQUENCE [LARGE SCALE GENOMIC DNA]</scope>
    <source>
        <strain evidence="1 2">GL14</strain>
    </source>
</reference>
<evidence type="ECO:0000313" key="2">
    <source>
        <dbReference type="Proteomes" id="UP000269134"/>
    </source>
</evidence>
<name>A0ABX9UTQ0_9GAMM</name>
<organism evidence="1 2">
    <name type="scientific">Stutzerimonas nitrititolerans</name>
    <dbReference type="NCBI Taxonomy" id="2482751"/>
    <lineage>
        <taxon>Bacteria</taxon>
        <taxon>Pseudomonadati</taxon>
        <taxon>Pseudomonadota</taxon>
        <taxon>Gammaproteobacteria</taxon>
        <taxon>Pseudomonadales</taxon>
        <taxon>Pseudomonadaceae</taxon>
        <taxon>Stutzerimonas</taxon>
    </lineage>
</organism>
<dbReference type="EMBL" id="RFFL01000037">
    <property type="protein sequence ID" value="RMH96320.1"/>
    <property type="molecule type" value="Genomic_DNA"/>
</dbReference>
<dbReference type="Proteomes" id="UP000269134">
    <property type="component" value="Unassembled WGS sequence"/>
</dbReference>